<dbReference type="Gene3D" id="3.40.50.150">
    <property type="entry name" value="Vaccinia Virus protein VP39"/>
    <property type="match status" value="1"/>
</dbReference>
<reference evidence="6" key="1">
    <citation type="submission" date="2021-01" db="EMBL/GenBank/DDBJ databases">
        <title>Adiantum capillus-veneris genome.</title>
        <authorList>
            <person name="Fang Y."/>
            <person name="Liao Q."/>
        </authorList>
    </citation>
    <scope>NUCLEOTIDE SEQUENCE</scope>
    <source>
        <strain evidence="6">H3</strain>
        <tissue evidence="6">Leaf</tissue>
    </source>
</reference>
<keyword evidence="2" id="KW-0489">Methyltransferase</keyword>
<dbReference type="Proteomes" id="UP000886520">
    <property type="component" value="Chromosome 9"/>
</dbReference>
<dbReference type="InterPro" id="IPR026170">
    <property type="entry name" value="FAM173A/B"/>
</dbReference>
<dbReference type="GO" id="GO:1905706">
    <property type="term" value="P:regulation of mitochondrial ATP synthesis coupled proton transport"/>
    <property type="evidence" value="ECO:0007669"/>
    <property type="project" value="TreeGrafter"/>
</dbReference>
<dbReference type="PANTHER" id="PTHR13610:SF11">
    <property type="entry name" value="METHYLTRANSFERASE DOMAIN-CONTAINING PROTEIN"/>
    <property type="match status" value="1"/>
</dbReference>
<comment type="similarity">
    <text evidence="1">Belongs to the ANT/ATPSC lysine N-methyltransferase family.</text>
</comment>
<organism evidence="6 7">
    <name type="scientific">Adiantum capillus-veneris</name>
    <name type="common">Maidenhair fern</name>
    <dbReference type="NCBI Taxonomy" id="13818"/>
    <lineage>
        <taxon>Eukaryota</taxon>
        <taxon>Viridiplantae</taxon>
        <taxon>Streptophyta</taxon>
        <taxon>Embryophyta</taxon>
        <taxon>Tracheophyta</taxon>
        <taxon>Polypodiopsida</taxon>
        <taxon>Polypodiidae</taxon>
        <taxon>Polypodiales</taxon>
        <taxon>Pteridineae</taxon>
        <taxon>Pteridaceae</taxon>
        <taxon>Vittarioideae</taxon>
        <taxon>Adiantum</taxon>
    </lineage>
</organism>
<dbReference type="GO" id="GO:0005739">
    <property type="term" value="C:mitochondrion"/>
    <property type="evidence" value="ECO:0007669"/>
    <property type="project" value="TreeGrafter"/>
</dbReference>
<sequence>MALRLGLWMRYFLGFRLAPFVPTPPHVARRMLQLANLRPSDLVYDLGCGDARLLIAAKVYGAKGYGVELDSQLFREAKESVTKEQLGHMISLEQRDAFEVDLTPATVLTLYLSEKGNLKLLPKMRRELCASARVVSFCWAIAGVKPSATTRVDGINLFLYDVNTLRASDVQCGPFPWNQ</sequence>
<keyword evidence="7" id="KW-1185">Reference proteome</keyword>
<feature type="chain" id="PRO_5039460069" description="Methyltransferase domain-containing protein" evidence="5">
    <location>
        <begin position="19"/>
        <end position="179"/>
    </location>
</feature>
<dbReference type="SUPFAM" id="SSF53335">
    <property type="entry name" value="S-adenosyl-L-methionine-dependent methyltransferases"/>
    <property type="match status" value="1"/>
</dbReference>
<keyword evidence="5" id="KW-0732">Signal</keyword>
<accession>A0A9D4UXD3</accession>
<dbReference type="GO" id="GO:0032259">
    <property type="term" value="P:methylation"/>
    <property type="evidence" value="ECO:0007669"/>
    <property type="project" value="UniProtKB-KW"/>
</dbReference>
<evidence type="ECO:0000256" key="2">
    <source>
        <dbReference type="ARBA" id="ARBA00022603"/>
    </source>
</evidence>
<protein>
    <recommendedName>
        <fullName evidence="8">Methyltransferase domain-containing protein</fullName>
    </recommendedName>
</protein>
<evidence type="ECO:0000313" key="7">
    <source>
        <dbReference type="Proteomes" id="UP000886520"/>
    </source>
</evidence>
<evidence type="ECO:0000256" key="4">
    <source>
        <dbReference type="ARBA" id="ARBA00022691"/>
    </source>
</evidence>
<evidence type="ECO:0000256" key="1">
    <source>
        <dbReference type="ARBA" id="ARBA00010633"/>
    </source>
</evidence>
<proteinExistence type="inferred from homology"/>
<dbReference type="GO" id="GO:0016279">
    <property type="term" value="F:protein-lysine N-methyltransferase activity"/>
    <property type="evidence" value="ECO:0007669"/>
    <property type="project" value="InterPro"/>
</dbReference>
<comment type="caution">
    <text evidence="6">The sequence shown here is derived from an EMBL/GenBank/DDBJ whole genome shotgun (WGS) entry which is preliminary data.</text>
</comment>
<feature type="signal peptide" evidence="5">
    <location>
        <begin position="1"/>
        <end position="18"/>
    </location>
</feature>
<evidence type="ECO:0008006" key="8">
    <source>
        <dbReference type="Google" id="ProtNLM"/>
    </source>
</evidence>
<dbReference type="AlphaFoldDB" id="A0A9D4UXD3"/>
<dbReference type="EMBL" id="JABFUD020000009">
    <property type="protein sequence ID" value="KAI5075769.1"/>
    <property type="molecule type" value="Genomic_DNA"/>
</dbReference>
<keyword evidence="4" id="KW-0949">S-adenosyl-L-methionine</keyword>
<dbReference type="PANTHER" id="PTHR13610">
    <property type="entry name" value="METHYLTRANSFERASE DOMAIN-CONTAINING PROTEIN"/>
    <property type="match status" value="1"/>
</dbReference>
<dbReference type="InterPro" id="IPR029063">
    <property type="entry name" value="SAM-dependent_MTases_sf"/>
</dbReference>
<keyword evidence="3" id="KW-0808">Transferase</keyword>
<evidence type="ECO:0000256" key="3">
    <source>
        <dbReference type="ARBA" id="ARBA00022679"/>
    </source>
</evidence>
<gene>
    <name evidence="6" type="ORF">GOP47_0009845</name>
</gene>
<evidence type="ECO:0000256" key="5">
    <source>
        <dbReference type="SAM" id="SignalP"/>
    </source>
</evidence>
<evidence type="ECO:0000313" key="6">
    <source>
        <dbReference type="EMBL" id="KAI5075769.1"/>
    </source>
</evidence>
<dbReference type="OrthoDB" id="66144at2759"/>
<name>A0A9D4UXD3_ADICA</name>